<dbReference type="PANTHER" id="PTHR31403:SF4">
    <property type="entry name" value="PHOSPHOLIPASE A1-IALPHA2, CHLOROPLASTIC"/>
    <property type="match status" value="1"/>
</dbReference>
<keyword evidence="5" id="KW-0150">Chloroplast</keyword>
<feature type="domain" description="Fungal lipase-type" evidence="14">
    <location>
        <begin position="168"/>
        <end position="321"/>
    </location>
</feature>
<comment type="catalytic activity">
    <reaction evidence="1">
        <text>a 1,2-diacyl-sn-glycero-3-phosphocholine + H2O = a 2-acyl-sn-glycero-3-phosphocholine + a fatty acid + H(+)</text>
        <dbReference type="Rhea" id="RHEA:18689"/>
        <dbReference type="ChEBI" id="CHEBI:15377"/>
        <dbReference type="ChEBI" id="CHEBI:15378"/>
        <dbReference type="ChEBI" id="CHEBI:28868"/>
        <dbReference type="ChEBI" id="CHEBI:57643"/>
        <dbReference type="ChEBI" id="CHEBI:57875"/>
        <dbReference type="EC" id="3.1.1.32"/>
    </reaction>
</comment>
<evidence type="ECO:0000256" key="2">
    <source>
        <dbReference type="ARBA" id="ARBA00004229"/>
    </source>
</evidence>
<comment type="function">
    <text evidence="11">Phospholipase that releases free fatty acids from phospholipids. Catalyzes the initial step of jasmonate (JA) biosynthesis. Required for the biosynthesis of endogenous JA in seedling, inflorescence and spikelets. Not essential for JA biosynthesis after wounding. Mediates spikelet development and specification of empty-glume identity. Functions in a high temperature-dependent manner to maintain floral developmental robustness under heat stress conditions. Functions by safeguarding the expression of several floral identity genes, such as MADS1, MADS6 and G1.</text>
</comment>
<reference evidence="16" key="1">
    <citation type="journal article" date="2017" name="Nat. Commun.">
        <title>The asparagus genome sheds light on the origin and evolution of a young Y chromosome.</title>
        <authorList>
            <person name="Harkess A."/>
            <person name="Zhou J."/>
            <person name="Xu C."/>
            <person name="Bowers J.E."/>
            <person name="Van der Hulst R."/>
            <person name="Ayyampalayam S."/>
            <person name="Mercati F."/>
            <person name="Riccardi P."/>
            <person name="McKain M.R."/>
            <person name="Kakrana A."/>
            <person name="Tang H."/>
            <person name="Ray J."/>
            <person name="Groenendijk J."/>
            <person name="Arikit S."/>
            <person name="Mathioni S.M."/>
            <person name="Nakano M."/>
            <person name="Shan H."/>
            <person name="Telgmann-Rauber A."/>
            <person name="Kanno A."/>
            <person name="Yue Z."/>
            <person name="Chen H."/>
            <person name="Li W."/>
            <person name="Chen Y."/>
            <person name="Xu X."/>
            <person name="Zhang Y."/>
            <person name="Luo S."/>
            <person name="Chen H."/>
            <person name="Gao J."/>
            <person name="Mao Z."/>
            <person name="Pires J.C."/>
            <person name="Luo M."/>
            <person name="Kudrna D."/>
            <person name="Wing R.A."/>
            <person name="Meyers B.C."/>
            <person name="Yi K."/>
            <person name="Kong H."/>
            <person name="Lavrijsen P."/>
            <person name="Sunseri F."/>
            <person name="Falavigna A."/>
            <person name="Ye Y."/>
            <person name="Leebens-Mack J.H."/>
            <person name="Chen G."/>
        </authorList>
    </citation>
    <scope>NUCLEOTIDE SEQUENCE [LARGE SCALE GENOMIC DNA]</scope>
    <source>
        <strain evidence="16">cv. DH0086</strain>
    </source>
</reference>
<keyword evidence="7" id="KW-0378">Hydrolase</keyword>
<evidence type="ECO:0000256" key="3">
    <source>
        <dbReference type="ARBA" id="ARBA00010701"/>
    </source>
</evidence>
<evidence type="ECO:0000256" key="10">
    <source>
        <dbReference type="ARBA" id="ARBA00023098"/>
    </source>
</evidence>
<evidence type="ECO:0000256" key="1">
    <source>
        <dbReference type="ARBA" id="ARBA00000111"/>
    </source>
</evidence>
<evidence type="ECO:0000256" key="6">
    <source>
        <dbReference type="ARBA" id="ARBA00022640"/>
    </source>
</evidence>
<evidence type="ECO:0000259" key="14">
    <source>
        <dbReference type="Pfam" id="PF01764"/>
    </source>
</evidence>
<evidence type="ECO:0000256" key="9">
    <source>
        <dbReference type="ARBA" id="ARBA00022963"/>
    </source>
</evidence>
<dbReference type="Proteomes" id="UP000243459">
    <property type="component" value="Chromosome 4"/>
</dbReference>
<evidence type="ECO:0000256" key="13">
    <source>
        <dbReference type="ARBA" id="ARBA00081407"/>
    </source>
</evidence>
<dbReference type="InterPro" id="IPR002921">
    <property type="entry name" value="Fungal_lipase-type"/>
</dbReference>
<dbReference type="Pfam" id="PF01764">
    <property type="entry name" value="Lipase_3"/>
    <property type="match status" value="1"/>
</dbReference>
<keyword evidence="16" id="KW-1185">Reference proteome</keyword>
<dbReference type="EC" id="3.1.1.32" evidence="4"/>
<organism evidence="15 16">
    <name type="scientific">Asparagus officinalis</name>
    <name type="common">Garden asparagus</name>
    <dbReference type="NCBI Taxonomy" id="4686"/>
    <lineage>
        <taxon>Eukaryota</taxon>
        <taxon>Viridiplantae</taxon>
        <taxon>Streptophyta</taxon>
        <taxon>Embryophyta</taxon>
        <taxon>Tracheophyta</taxon>
        <taxon>Spermatophyta</taxon>
        <taxon>Magnoliopsida</taxon>
        <taxon>Liliopsida</taxon>
        <taxon>Asparagales</taxon>
        <taxon>Asparagaceae</taxon>
        <taxon>Asparagoideae</taxon>
        <taxon>Asparagus</taxon>
    </lineage>
</organism>
<dbReference type="PANTHER" id="PTHR31403">
    <property type="entry name" value="PHOSPHOLIPASE A1-IBETA2, CHLOROPLASTIC"/>
    <property type="match status" value="1"/>
</dbReference>
<keyword evidence="8" id="KW-0809">Transit peptide</keyword>
<dbReference type="GO" id="GO:0008970">
    <property type="term" value="F:phospholipase A1 activity"/>
    <property type="evidence" value="ECO:0007669"/>
    <property type="project" value="UniProtKB-EC"/>
</dbReference>
<evidence type="ECO:0000256" key="12">
    <source>
        <dbReference type="ARBA" id="ARBA00069000"/>
    </source>
</evidence>
<sequence length="431" mass="47713">MASASSPSTLNPVLAHQHKHKAKLATSNLIVPQNLTASSTKPDPIRPNSSSVRREIQGSGNWEHLVNPLNPLLRSEIIRYGEFVSACYKSFDFDPKSKRYLNCKYGKKSMLSSTGMASSGYEVTKYIYATPDIAVPTQPGACSARWIGYVAVSTDEEENFGIGRKDIVVAFRGTVTYTEWIANMMSSLTPARFDPNDPKPDVRVESGFLSLYTSSDSTCRFSQGSCREQLLSEVSRIINNCKTEELSITLAGHSMGSSLALLLGYDIPKLGLNRNGAVPVTVYSFRGPRVGNHGFKRRCEELGVKVLRAVNVNDPVTKLPGFLLNEKVARVVGGESWYGSYCYVHVGVELELDFFSMENPACVHDLDTYIELIKSCPYNKTRAKDLKGVEVVSKVRELMSRGKKTNIVDAWPWSWMHAARQVGDLVQSLGF</sequence>
<keyword evidence="10" id="KW-0443">Lipid metabolism</keyword>
<keyword evidence="9" id="KW-0442">Lipid degradation</keyword>
<evidence type="ECO:0000256" key="5">
    <source>
        <dbReference type="ARBA" id="ARBA00022528"/>
    </source>
</evidence>
<dbReference type="OMA" id="CAGKSRW"/>
<protein>
    <recommendedName>
        <fullName evidence="12">Phospholipase A1 EG1, chloroplastic/mitochondrial</fullName>
        <ecNumber evidence="4">3.1.1.32</ecNumber>
    </recommendedName>
    <alternativeName>
        <fullName evidence="13">Protein EXTRA GLUME 1</fullName>
    </alternativeName>
</protein>
<dbReference type="InterPro" id="IPR029058">
    <property type="entry name" value="AB_hydrolase_fold"/>
</dbReference>
<evidence type="ECO:0000256" key="11">
    <source>
        <dbReference type="ARBA" id="ARBA00056056"/>
    </source>
</evidence>
<comment type="similarity">
    <text evidence="3">Belongs to the AB hydrolase superfamily. Lipase family.</text>
</comment>
<keyword evidence="6" id="KW-0934">Plastid</keyword>
<evidence type="ECO:0000256" key="4">
    <source>
        <dbReference type="ARBA" id="ARBA00013179"/>
    </source>
</evidence>
<evidence type="ECO:0000313" key="15">
    <source>
        <dbReference type="EMBL" id="ONK72412.1"/>
    </source>
</evidence>
<dbReference type="CDD" id="cd00519">
    <property type="entry name" value="Lipase_3"/>
    <property type="match status" value="1"/>
</dbReference>
<comment type="subcellular location">
    <subcellularLocation>
        <location evidence="2">Plastid</location>
        <location evidence="2">Chloroplast</location>
    </subcellularLocation>
</comment>
<dbReference type="Gene3D" id="3.40.50.1820">
    <property type="entry name" value="alpha/beta hydrolase"/>
    <property type="match status" value="1"/>
</dbReference>
<evidence type="ECO:0000256" key="7">
    <source>
        <dbReference type="ARBA" id="ARBA00022801"/>
    </source>
</evidence>
<dbReference type="SUPFAM" id="SSF53474">
    <property type="entry name" value="alpha/beta-Hydrolases"/>
    <property type="match status" value="1"/>
</dbReference>
<dbReference type="GO" id="GO:0009507">
    <property type="term" value="C:chloroplast"/>
    <property type="evidence" value="ECO:0007669"/>
    <property type="project" value="UniProtKB-SubCell"/>
</dbReference>
<name>A0A5P1F2L1_ASPOF</name>
<dbReference type="Gramene" id="ONK72412">
    <property type="protein sequence ID" value="ONK72412"/>
    <property type="gene ID" value="A4U43_C04F19150"/>
</dbReference>
<gene>
    <name evidence="15" type="ORF">A4U43_C04F19150</name>
</gene>
<evidence type="ECO:0000256" key="8">
    <source>
        <dbReference type="ARBA" id="ARBA00022946"/>
    </source>
</evidence>
<proteinExistence type="inferred from homology"/>
<evidence type="ECO:0000313" key="16">
    <source>
        <dbReference type="Proteomes" id="UP000243459"/>
    </source>
</evidence>
<dbReference type="GO" id="GO:0016042">
    <property type="term" value="P:lipid catabolic process"/>
    <property type="evidence" value="ECO:0007669"/>
    <property type="project" value="UniProtKB-KW"/>
</dbReference>
<dbReference type="EMBL" id="CM007384">
    <property type="protein sequence ID" value="ONK72412.1"/>
    <property type="molecule type" value="Genomic_DNA"/>
</dbReference>
<dbReference type="FunFam" id="3.40.50.1820:FF:000106">
    <property type="entry name" value="Galactolipase DONGLE, chloroplastic"/>
    <property type="match status" value="1"/>
</dbReference>
<dbReference type="AlphaFoldDB" id="A0A5P1F2L1"/>
<dbReference type="OrthoDB" id="426718at2759"/>
<accession>A0A5P1F2L1</accession>